<reference evidence="1 2" key="1">
    <citation type="journal article" date="2019" name="Commun. Biol.">
        <title>The bagworm genome reveals a unique fibroin gene that provides high tensile strength.</title>
        <authorList>
            <person name="Kono N."/>
            <person name="Nakamura H."/>
            <person name="Ohtoshi R."/>
            <person name="Tomita M."/>
            <person name="Numata K."/>
            <person name="Arakawa K."/>
        </authorList>
    </citation>
    <scope>NUCLEOTIDE SEQUENCE [LARGE SCALE GENOMIC DNA]</scope>
</reference>
<comment type="caution">
    <text evidence="1">The sequence shown here is derived from an EMBL/GenBank/DDBJ whole genome shotgun (WGS) entry which is preliminary data.</text>
</comment>
<dbReference type="EMBL" id="BGZK01000057">
    <property type="protein sequence ID" value="GBP13474.1"/>
    <property type="molecule type" value="Genomic_DNA"/>
</dbReference>
<name>A0A4C1TH60_EUMVA</name>
<evidence type="ECO:0000313" key="1">
    <source>
        <dbReference type="EMBL" id="GBP13474.1"/>
    </source>
</evidence>
<protein>
    <submittedName>
        <fullName evidence="1">Uncharacterized protein</fullName>
    </submittedName>
</protein>
<proteinExistence type="predicted"/>
<accession>A0A4C1TH60</accession>
<gene>
    <name evidence="1" type="ORF">EVAR_4223_1</name>
</gene>
<sequence>MKRFMDVSEAKEDFKDRTIWKTVALHVLVEDRANINSGYRLVGVFSQNVQGRGEFWVSSGGRVRCLSLFRIEIFLTQWD</sequence>
<evidence type="ECO:0000313" key="2">
    <source>
        <dbReference type="Proteomes" id="UP000299102"/>
    </source>
</evidence>
<dbReference type="Proteomes" id="UP000299102">
    <property type="component" value="Unassembled WGS sequence"/>
</dbReference>
<organism evidence="1 2">
    <name type="scientific">Eumeta variegata</name>
    <name type="common">Bagworm moth</name>
    <name type="synonym">Eumeta japonica</name>
    <dbReference type="NCBI Taxonomy" id="151549"/>
    <lineage>
        <taxon>Eukaryota</taxon>
        <taxon>Metazoa</taxon>
        <taxon>Ecdysozoa</taxon>
        <taxon>Arthropoda</taxon>
        <taxon>Hexapoda</taxon>
        <taxon>Insecta</taxon>
        <taxon>Pterygota</taxon>
        <taxon>Neoptera</taxon>
        <taxon>Endopterygota</taxon>
        <taxon>Lepidoptera</taxon>
        <taxon>Glossata</taxon>
        <taxon>Ditrysia</taxon>
        <taxon>Tineoidea</taxon>
        <taxon>Psychidae</taxon>
        <taxon>Oiketicinae</taxon>
        <taxon>Eumeta</taxon>
    </lineage>
</organism>
<keyword evidence="2" id="KW-1185">Reference proteome</keyword>
<dbReference type="AlphaFoldDB" id="A0A4C1TH60"/>